<dbReference type="RefSeq" id="WP_377024391.1">
    <property type="nucleotide sequence ID" value="NZ_JBHLTS010000064.1"/>
</dbReference>
<dbReference type="Pfam" id="PF09346">
    <property type="entry name" value="SMI1_KNR4"/>
    <property type="match status" value="1"/>
</dbReference>
<evidence type="ECO:0000313" key="2">
    <source>
        <dbReference type="EMBL" id="MFC0516617.1"/>
    </source>
</evidence>
<dbReference type="Proteomes" id="UP001589828">
    <property type="component" value="Unassembled WGS sequence"/>
</dbReference>
<evidence type="ECO:0000313" key="3">
    <source>
        <dbReference type="Proteomes" id="UP001589828"/>
    </source>
</evidence>
<dbReference type="SMART" id="SM00860">
    <property type="entry name" value="SMI1_KNR4"/>
    <property type="match status" value="1"/>
</dbReference>
<protein>
    <submittedName>
        <fullName evidence="2">SMI1/KNR4 family protein</fullName>
    </submittedName>
</protein>
<dbReference type="Gene3D" id="3.40.1580.10">
    <property type="entry name" value="SMI1/KNR4-like"/>
    <property type="match status" value="1"/>
</dbReference>
<evidence type="ECO:0000259" key="1">
    <source>
        <dbReference type="SMART" id="SM00860"/>
    </source>
</evidence>
<sequence>MLEFFNTEDNLTLNDIRSIEIKYSLSFPDEYVKHLLTYNGGQCNPNTFEFVENGQVTESNIDWFLAIYAGDFDNLEDYITIYKVNEIRIPESFIPIAHDPGGNLICISCNDNRIYFWDHERETVNTNHHHPENVYFIANNLTELFNILK</sequence>
<dbReference type="EMBL" id="JBHLTS010000064">
    <property type="protein sequence ID" value="MFC0516617.1"/>
    <property type="molecule type" value="Genomic_DNA"/>
</dbReference>
<dbReference type="SUPFAM" id="SSF160631">
    <property type="entry name" value="SMI1/KNR4-like"/>
    <property type="match status" value="1"/>
</dbReference>
<comment type="caution">
    <text evidence="2">The sequence shown here is derived from an EMBL/GenBank/DDBJ whole genome shotgun (WGS) entry which is preliminary data.</text>
</comment>
<dbReference type="InterPro" id="IPR018958">
    <property type="entry name" value="Knr4/Smi1-like_dom"/>
</dbReference>
<name>A0ABV6LAY0_9SPHI</name>
<reference evidence="2 3" key="1">
    <citation type="submission" date="2024-09" db="EMBL/GenBank/DDBJ databases">
        <authorList>
            <person name="Sun Q."/>
            <person name="Mori K."/>
        </authorList>
    </citation>
    <scope>NUCLEOTIDE SEQUENCE [LARGE SCALE GENOMIC DNA]</scope>
    <source>
        <strain evidence="2 3">NCAIM B.02415</strain>
    </source>
</reference>
<organism evidence="2 3">
    <name type="scientific">Mucilaginibacter angelicae</name>
    <dbReference type="NCBI Taxonomy" id="869718"/>
    <lineage>
        <taxon>Bacteria</taxon>
        <taxon>Pseudomonadati</taxon>
        <taxon>Bacteroidota</taxon>
        <taxon>Sphingobacteriia</taxon>
        <taxon>Sphingobacteriales</taxon>
        <taxon>Sphingobacteriaceae</taxon>
        <taxon>Mucilaginibacter</taxon>
    </lineage>
</organism>
<keyword evidence="3" id="KW-1185">Reference proteome</keyword>
<feature type="domain" description="Knr4/Smi1-like" evidence="1">
    <location>
        <begin position="10"/>
        <end position="147"/>
    </location>
</feature>
<dbReference type="InterPro" id="IPR037883">
    <property type="entry name" value="Knr4/Smi1-like_sf"/>
</dbReference>
<gene>
    <name evidence="2" type="ORF">ACFFGT_20590</name>
</gene>
<accession>A0ABV6LAY0</accession>
<proteinExistence type="predicted"/>